<evidence type="ECO:0000256" key="1">
    <source>
        <dbReference type="ARBA" id="ARBA00004370"/>
    </source>
</evidence>
<keyword evidence="10" id="KW-1185">Reference proteome</keyword>
<evidence type="ECO:0000256" key="2">
    <source>
        <dbReference type="ARBA" id="ARBA00004752"/>
    </source>
</evidence>
<keyword evidence="5 7" id="KW-0472">Membrane</keyword>
<evidence type="ECO:0000313" key="9">
    <source>
        <dbReference type="EMBL" id="GGE66312.1"/>
    </source>
</evidence>
<comment type="pathway">
    <text evidence="2">Cell wall biogenesis; peptidoglycan biosynthesis.</text>
</comment>
<dbReference type="Gene3D" id="3.30.450.330">
    <property type="match status" value="1"/>
</dbReference>
<comment type="caution">
    <text evidence="9">The sequence shown here is derived from an EMBL/GenBank/DDBJ whole genome shotgun (WGS) entry which is preliminary data.</text>
</comment>
<dbReference type="InterPro" id="IPR011927">
    <property type="entry name" value="SpoVD_pbp"/>
</dbReference>
<dbReference type="Pfam" id="PF03717">
    <property type="entry name" value="PBP_dimer"/>
    <property type="match status" value="1"/>
</dbReference>
<evidence type="ECO:0000256" key="3">
    <source>
        <dbReference type="ARBA" id="ARBA00007171"/>
    </source>
</evidence>
<reference evidence="9" key="1">
    <citation type="journal article" date="2014" name="Int. J. Syst. Evol. Microbiol.">
        <title>Complete genome sequence of Corynebacterium casei LMG S-19264T (=DSM 44701T), isolated from a smear-ripened cheese.</title>
        <authorList>
            <consortium name="US DOE Joint Genome Institute (JGI-PGF)"/>
            <person name="Walter F."/>
            <person name="Albersmeier A."/>
            <person name="Kalinowski J."/>
            <person name="Ruckert C."/>
        </authorList>
    </citation>
    <scope>NUCLEOTIDE SEQUENCE</scope>
    <source>
        <strain evidence="9">CGMCC 1.12698</strain>
    </source>
</reference>
<dbReference type="InterPro" id="IPR050515">
    <property type="entry name" value="Beta-lactam/transpept"/>
</dbReference>
<dbReference type="GO" id="GO:0009002">
    <property type="term" value="F:serine-type D-Ala-D-Ala carboxypeptidase activity"/>
    <property type="evidence" value="ECO:0007669"/>
    <property type="project" value="UniProtKB-EC"/>
</dbReference>
<dbReference type="InterPro" id="IPR012338">
    <property type="entry name" value="Beta-lactam/transpept-like"/>
</dbReference>
<protein>
    <recommendedName>
        <fullName evidence="4">serine-type D-Ala-D-Ala carboxypeptidase</fullName>
        <ecNumber evidence="4">3.4.16.4</ecNumber>
    </recommendedName>
</protein>
<dbReference type="PROSITE" id="PS51178">
    <property type="entry name" value="PASTA"/>
    <property type="match status" value="1"/>
</dbReference>
<gene>
    <name evidence="9" type="ORF">GCM10007140_15630</name>
</gene>
<dbReference type="Gene3D" id="3.30.10.20">
    <property type="match status" value="1"/>
</dbReference>
<dbReference type="CDD" id="cd06573">
    <property type="entry name" value="PASTA"/>
    <property type="match status" value="1"/>
</dbReference>
<dbReference type="Gene3D" id="3.40.710.10">
    <property type="entry name" value="DD-peptidase/beta-lactamase superfamily"/>
    <property type="match status" value="1"/>
</dbReference>
<name>A0A917EQG1_9BACI</name>
<evidence type="ECO:0000256" key="6">
    <source>
        <dbReference type="ARBA" id="ARBA00034000"/>
    </source>
</evidence>
<comment type="subcellular location">
    <subcellularLocation>
        <location evidence="1">Membrane</location>
    </subcellularLocation>
</comment>
<organism evidence="9 10">
    <name type="scientific">Priestia taiwanensis</name>
    <dbReference type="NCBI Taxonomy" id="1347902"/>
    <lineage>
        <taxon>Bacteria</taxon>
        <taxon>Bacillati</taxon>
        <taxon>Bacillota</taxon>
        <taxon>Bacilli</taxon>
        <taxon>Bacillales</taxon>
        <taxon>Bacillaceae</taxon>
        <taxon>Priestia</taxon>
    </lineage>
</organism>
<accession>A0A917EQG1</accession>
<dbReference type="PANTHER" id="PTHR30627">
    <property type="entry name" value="PEPTIDOGLYCAN D,D-TRANSPEPTIDASE"/>
    <property type="match status" value="1"/>
</dbReference>
<feature type="transmembrane region" description="Helical" evidence="7">
    <location>
        <begin position="12"/>
        <end position="32"/>
    </location>
</feature>
<evidence type="ECO:0000256" key="4">
    <source>
        <dbReference type="ARBA" id="ARBA00012448"/>
    </source>
</evidence>
<dbReference type="GO" id="GO:0008658">
    <property type="term" value="F:penicillin binding"/>
    <property type="evidence" value="ECO:0007669"/>
    <property type="project" value="InterPro"/>
</dbReference>
<dbReference type="Proteomes" id="UP000605259">
    <property type="component" value="Unassembled WGS sequence"/>
</dbReference>
<dbReference type="EC" id="3.4.16.4" evidence="4"/>
<dbReference type="Pfam" id="PF00905">
    <property type="entry name" value="Transpeptidase"/>
    <property type="match status" value="1"/>
</dbReference>
<dbReference type="GO" id="GO:0071555">
    <property type="term" value="P:cell wall organization"/>
    <property type="evidence" value="ECO:0007669"/>
    <property type="project" value="TreeGrafter"/>
</dbReference>
<proteinExistence type="inferred from homology"/>
<dbReference type="SUPFAM" id="SSF56601">
    <property type="entry name" value="beta-lactamase/transpeptidase-like"/>
    <property type="match status" value="1"/>
</dbReference>
<dbReference type="PANTHER" id="PTHR30627:SF1">
    <property type="entry name" value="PEPTIDOGLYCAN D,D-TRANSPEPTIDASE FTSI"/>
    <property type="match status" value="1"/>
</dbReference>
<dbReference type="InterPro" id="IPR005311">
    <property type="entry name" value="PBP_dimer"/>
</dbReference>
<comment type="similarity">
    <text evidence="3">Belongs to the transpeptidase family.</text>
</comment>
<dbReference type="InterPro" id="IPR005543">
    <property type="entry name" value="PASTA_dom"/>
</dbReference>
<evidence type="ECO:0000259" key="8">
    <source>
        <dbReference type="PROSITE" id="PS51178"/>
    </source>
</evidence>
<keyword evidence="7" id="KW-1133">Transmembrane helix</keyword>
<feature type="domain" description="PASTA" evidence="8">
    <location>
        <begin position="581"/>
        <end position="638"/>
    </location>
</feature>
<dbReference type="SMART" id="SM00740">
    <property type="entry name" value="PASTA"/>
    <property type="match status" value="1"/>
</dbReference>
<dbReference type="EMBL" id="BMFK01000001">
    <property type="protein sequence ID" value="GGE66312.1"/>
    <property type="molecule type" value="Genomic_DNA"/>
</dbReference>
<dbReference type="SUPFAM" id="SSF56519">
    <property type="entry name" value="Penicillin binding protein dimerisation domain"/>
    <property type="match status" value="1"/>
</dbReference>
<evidence type="ECO:0000256" key="5">
    <source>
        <dbReference type="ARBA" id="ARBA00023136"/>
    </source>
</evidence>
<reference evidence="9" key="2">
    <citation type="submission" date="2020-09" db="EMBL/GenBank/DDBJ databases">
        <authorList>
            <person name="Sun Q."/>
            <person name="Zhou Y."/>
        </authorList>
    </citation>
    <scope>NUCLEOTIDE SEQUENCE</scope>
    <source>
        <strain evidence="9">CGMCC 1.12698</strain>
    </source>
</reference>
<keyword evidence="7" id="KW-0812">Transmembrane</keyword>
<dbReference type="Pfam" id="PF03793">
    <property type="entry name" value="PASTA"/>
    <property type="match status" value="1"/>
</dbReference>
<dbReference type="NCBIfam" id="TIGR02214">
    <property type="entry name" value="spoVD_pbp"/>
    <property type="match status" value="1"/>
</dbReference>
<dbReference type="InterPro" id="IPR036138">
    <property type="entry name" value="PBP_dimer_sf"/>
</dbReference>
<evidence type="ECO:0000256" key="7">
    <source>
        <dbReference type="SAM" id="Phobius"/>
    </source>
</evidence>
<dbReference type="GO" id="GO:0005886">
    <property type="term" value="C:plasma membrane"/>
    <property type="evidence" value="ECO:0007669"/>
    <property type="project" value="TreeGrafter"/>
</dbReference>
<comment type="catalytic activity">
    <reaction evidence="6">
        <text>Preferential cleavage: (Ac)2-L-Lys-D-Ala-|-D-Ala. Also transpeptidation of peptidyl-alanyl moieties that are N-acyl substituents of D-alanine.</text>
        <dbReference type="EC" id="3.4.16.4"/>
    </reaction>
</comment>
<dbReference type="InterPro" id="IPR001460">
    <property type="entry name" value="PCN-bd_Tpept"/>
</dbReference>
<evidence type="ECO:0000313" key="10">
    <source>
        <dbReference type="Proteomes" id="UP000605259"/>
    </source>
</evidence>
<dbReference type="SUPFAM" id="SSF54184">
    <property type="entry name" value="Penicillin-binding protein 2x (pbp-2x), c-terminal domain"/>
    <property type="match status" value="1"/>
</dbReference>
<dbReference type="RefSeq" id="WP_188387807.1">
    <property type="nucleotide sequence ID" value="NZ_BMFK01000001.1"/>
</dbReference>
<dbReference type="AlphaFoldDB" id="A0A917EQG1"/>
<sequence length="639" mass="70485">MRVSNVTVRKRLMFVLITGILVFFVIDFRLGYVQFFLGDSLTTKAKDSWSRNVPFQPERGRILDRNGVELAKNESAPTIYVVPRQIENKQEVADKLAKILEVPSDKIYRHLVKNSYLESLNPEGRKISHEKAKEIRSLDLKGVHIAEDSKRYYPFGSYLSHVLGFAGIDNQGLNGLELSYDALLKGEEGHVKFFVDAKNQKMPDMADDYTKPRNGYDLILATDTRVQTVLERELNNAVAQYNPDNIVAVAMNPKTGEILGMSSRPTFDPANYKQVDPIIYNRNLPVWSTYEPGSTFKIMTLAAALNEGKVDLLKETFNDDGGVEVAGTTLHCWKRGGHGHQTFLEVVENSCNPGFIELGNRLGKEKLFQYIYDFGFGKKTGIDLQGEGTGILFNPNKIGPLEQATTAFGQGVSVTAIQQVAAVAAAVNGGTLYQPYIVKAVQDPTTGKIVDEKQPVSKRQVISEETSKQVRQALESVVARGSGKGAYVEGYRVGGKTGTAQKVKDGRYMEGSYIVSFMGIAPMDDPELVVYLAIDHPKGVTQFGGVVAAPIVGNIMKDALPALGIEKRQGGIEKELTWPEQPPQEVPDLKGLTIEQLHQQLEHFKLDVSGKGNKVITQSPEAGEKVKEGSTIRIYLGDE</sequence>
<dbReference type="Gene3D" id="3.90.1310.10">
    <property type="entry name" value="Penicillin-binding protein 2a (Domain 2)"/>
    <property type="match status" value="1"/>
</dbReference>